<keyword evidence="10" id="KW-0408">Iron</keyword>
<comment type="similarity">
    <text evidence="2">Belongs to the cytochrome ubiquinol oxidase subunit 2 family.</text>
</comment>
<dbReference type="GO" id="GO:0016682">
    <property type="term" value="F:oxidoreductase activity, acting on diphenols and related substances as donors, oxygen as acceptor"/>
    <property type="evidence" value="ECO:0007669"/>
    <property type="project" value="TreeGrafter"/>
</dbReference>
<evidence type="ECO:0000256" key="1">
    <source>
        <dbReference type="ARBA" id="ARBA00004651"/>
    </source>
</evidence>
<keyword evidence="5" id="KW-0349">Heme</keyword>
<feature type="transmembrane region" description="Helical" evidence="12">
    <location>
        <begin position="208"/>
        <end position="229"/>
    </location>
</feature>
<dbReference type="EC" id="1.10.3.-" evidence="13"/>
<gene>
    <name evidence="13" type="primary">cydB</name>
    <name evidence="13" type="ORF">ELAC_0683</name>
</gene>
<dbReference type="GO" id="GO:0009055">
    <property type="term" value="F:electron transfer activity"/>
    <property type="evidence" value="ECO:0007669"/>
    <property type="project" value="TreeGrafter"/>
</dbReference>
<keyword evidence="3" id="KW-0813">Transport</keyword>
<feature type="transmembrane region" description="Helical" evidence="12">
    <location>
        <begin position="313"/>
        <end position="336"/>
    </location>
</feature>
<feature type="transmembrane region" description="Helical" evidence="12">
    <location>
        <begin position="264"/>
        <end position="282"/>
    </location>
</feature>
<evidence type="ECO:0000256" key="11">
    <source>
        <dbReference type="ARBA" id="ARBA00023136"/>
    </source>
</evidence>
<accession>A0A0H5E483</accession>
<evidence type="ECO:0000256" key="9">
    <source>
        <dbReference type="ARBA" id="ARBA00022989"/>
    </source>
</evidence>
<dbReference type="GO" id="GO:0046872">
    <property type="term" value="F:metal ion binding"/>
    <property type="evidence" value="ECO:0007669"/>
    <property type="project" value="UniProtKB-KW"/>
</dbReference>
<keyword evidence="4" id="KW-1003">Cell membrane</keyword>
<dbReference type="InterPro" id="IPR003317">
    <property type="entry name" value="Cyt-d_oxidase_su2"/>
</dbReference>
<feature type="transmembrane region" description="Helical" evidence="12">
    <location>
        <begin position="81"/>
        <end position="103"/>
    </location>
</feature>
<evidence type="ECO:0000256" key="12">
    <source>
        <dbReference type="SAM" id="Phobius"/>
    </source>
</evidence>
<dbReference type="PIRSF" id="PIRSF000267">
    <property type="entry name" value="Cyt_oxidse_sub2"/>
    <property type="match status" value="1"/>
</dbReference>
<evidence type="ECO:0000313" key="14">
    <source>
        <dbReference type="Proteomes" id="UP000220251"/>
    </source>
</evidence>
<feature type="transmembrane region" description="Helical" evidence="12">
    <location>
        <begin position="166"/>
        <end position="188"/>
    </location>
</feature>
<dbReference type="PANTHER" id="PTHR43141">
    <property type="entry name" value="CYTOCHROME BD2 SUBUNIT II"/>
    <property type="match status" value="1"/>
</dbReference>
<proteinExistence type="inferred from homology"/>
<feature type="transmembrane region" description="Helical" evidence="12">
    <location>
        <begin position="235"/>
        <end position="252"/>
    </location>
</feature>
<keyword evidence="13" id="KW-0560">Oxidoreductase</keyword>
<evidence type="ECO:0000256" key="5">
    <source>
        <dbReference type="ARBA" id="ARBA00022617"/>
    </source>
</evidence>
<dbReference type="GO" id="GO:0005886">
    <property type="term" value="C:plasma membrane"/>
    <property type="evidence" value="ECO:0007669"/>
    <property type="project" value="UniProtKB-SubCell"/>
</dbReference>
<dbReference type="AlphaFoldDB" id="A0A0H5E483"/>
<organism evidence="13 14">
    <name type="scientific">Estrella lausannensis</name>
    <dbReference type="NCBI Taxonomy" id="483423"/>
    <lineage>
        <taxon>Bacteria</taxon>
        <taxon>Pseudomonadati</taxon>
        <taxon>Chlamydiota</taxon>
        <taxon>Chlamydiia</taxon>
        <taxon>Parachlamydiales</taxon>
        <taxon>Candidatus Criblamydiaceae</taxon>
        <taxon>Estrella</taxon>
    </lineage>
</organism>
<keyword evidence="11 12" id="KW-0472">Membrane</keyword>
<dbReference type="EMBL" id="CWGJ01000011">
    <property type="protein sequence ID" value="CRX38035.1"/>
    <property type="molecule type" value="Genomic_DNA"/>
</dbReference>
<evidence type="ECO:0000256" key="6">
    <source>
        <dbReference type="ARBA" id="ARBA00022692"/>
    </source>
</evidence>
<evidence type="ECO:0000256" key="4">
    <source>
        <dbReference type="ARBA" id="ARBA00022475"/>
    </source>
</evidence>
<comment type="subcellular location">
    <subcellularLocation>
        <location evidence="1">Cell membrane</location>
        <topology evidence="1">Multi-pass membrane protein</topology>
    </subcellularLocation>
</comment>
<dbReference type="Proteomes" id="UP000220251">
    <property type="component" value="Unassembled WGS sequence"/>
</dbReference>
<reference evidence="14" key="1">
    <citation type="submission" date="2015-06" db="EMBL/GenBank/DDBJ databases">
        <authorList>
            <person name="Bertelli C."/>
        </authorList>
    </citation>
    <scope>NUCLEOTIDE SEQUENCE [LARGE SCALE GENOMIC DNA]</scope>
    <source>
        <strain evidence="14">CRIB-30</strain>
    </source>
</reference>
<keyword evidence="14" id="KW-1185">Reference proteome</keyword>
<evidence type="ECO:0000256" key="7">
    <source>
        <dbReference type="ARBA" id="ARBA00022723"/>
    </source>
</evidence>
<sequence>MEIINSIMSNLEFTWFSAFVILLAGYAILDGFDLGVGMLHLYAGNDSERRLLLNSIGPVWDGNEVWLVTAGGALFAGFPDVYATFCTAFYIPIMLLLSGLIFRAVAIEFRSKQPMRWWRTMWDVLFSGASFIIAIGLGIVMGNLVTGIPLDKEGEYMGTLADLLRPYTFLTGFLTASLFLMHGTIFALMKTEGAFHDKIRKAVNPTIILFIMLYAITTVTTLIYFPYMGETIRDRPVFFGVALVNMFAIANIPREISKGRDGRAFLSSSVNIVCLLALYGIGSYPDVLMASNDPLNLSLTIYNSASSQKTLEILHIIALIGVPLVISYTVAIYWIFRGKVKLDSMSY</sequence>
<evidence type="ECO:0000256" key="10">
    <source>
        <dbReference type="ARBA" id="ARBA00023004"/>
    </source>
</evidence>
<name>A0A0H5E483_9BACT</name>
<dbReference type="GO" id="GO:0019646">
    <property type="term" value="P:aerobic electron transport chain"/>
    <property type="evidence" value="ECO:0007669"/>
    <property type="project" value="TreeGrafter"/>
</dbReference>
<evidence type="ECO:0000256" key="8">
    <source>
        <dbReference type="ARBA" id="ARBA00022982"/>
    </source>
</evidence>
<keyword evidence="8" id="KW-0249">Electron transport</keyword>
<feature type="transmembrane region" description="Helical" evidence="12">
    <location>
        <begin position="12"/>
        <end position="29"/>
    </location>
</feature>
<feature type="transmembrane region" description="Helical" evidence="12">
    <location>
        <begin position="124"/>
        <end position="146"/>
    </location>
</feature>
<protein>
    <submittedName>
        <fullName evidence="13">Putative cytochrome d ubiquinol oxidase subunit 2</fullName>
        <ecNumber evidence="13">1.10.3.-</ecNumber>
    </submittedName>
</protein>
<keyword evidence="7" id="KW-0479">Metal-binding</keyword>
<dbReference type="RefSeq" id="WP_239414342.1">
    <property type="nucleotide sequence ID" value="NZ_CWGJ01000011.1"/>
</dbReference>
<evidence type="ECO:0000256" key="3">
    <source>
        <dbReference type="ARBA" id="ARBA00022448"/>
    </source>
</evidence>
<keyword evidence="9 12" id="KW-1133">Transmembrane helix</keyword>
<dbReference type="GO" id="GO:0070069">
    <property type="term" value="C:cytochrome complex"/>
    <property type="evidence" value="ECO:0007669"/>
    <property type="project" value="TreeGrafter"/>
</dbReference>
<evidence type="ECO:0000313" key="13">
    <source>
        <dbReference type="EMBL" id="CRX38035.1"/>
    </source>
</evidence>
<evidence type="ECO:0000256" key="2">
    <source>
        <dbReference type="ARBA" id="ARBA00007543"/>
    </source>
</evidence>
<dbReference type="NCBIfam" id="TIGR00203">
    <property type="entry name" value="cydB"/>
    <property type="match status" value="1"/>
</dbReference>
<keyword evidence="6 12" id="KW-0812">Transmembrane</keyword>
<dbReference type="Pfam" id="PF02322">
    <property type="entry name" value="Cyt_bd_oxida_II"/>
    <property type="match status" value="1"/>
</dbReference>
<dbReference type="PANTHER" id="PTHR43141:SF5">
    <property type="entry name" value="CYTOCHROME BD-I UBIQUINOL OXIDASE SUBUNIT 2"/>
    <property type="match status" value="1"/>
</dbReference>